<proteinExistence type="predicted"/>
<organism evidence="1 2">
    <name type="scientific">Parageobacillus genomosp. 1</name>
    <dbReference type="NCBI Taxonomy" id="1295642"/>
    <lineage>
        <taxon>Bacteria</taxon>
        <taxon>Bacillati</taxon>
        <taxon>Bacillota</taxon>
        <taxon>Bacilli</taxon>
        <taxon>Bacillales</taxon>
        <taxon>Anoxybacillaceae</taxon>
        <taxon>Parageobacillus</taxon>
    </lineage>
</organism>
<dbReference type="InterPro" id="IPR009097">
    <property type="entry name" value="Cyclic_Pdiesterase"/>
</dbReference>
<dbReference type="Gene3D" id="3.90.1140.10">
    <property type="entry name" value="Cyclic phosphodiesterase"/>
    <property type="match status" value="1"/>
</dbReference>
<accession>A0ABC9VHH9</accession>
<dbReference type="PANTHER" id="PTHR36039:SF2">
    <property type="entry name" value="RNA LIGASE_CYCLIC NUCLEOTIDE PHOSPHODIESTERASE FAMILY PROTEIN"/>
    <property type="match status" value="1"/>
</dbReference>
<evidence type="ECO:0000313" key="1">
    <source>
        <dbReference type="EMBL" id="EZP78199.1"/>
    </source>
</evidence>
<protein>
    <submittedName>
        <fullName evidence="1">Molybdopterin biosynthesis protein moeA</fullName>
    </submittedName>
</protein>
<keyword evidence="2" id="KW-1185">Reference proteome</keyword>
<dbReference type="Pfam" id="PF13563">
    <property type="entry name" value="2_5_RNA_ligase2"/>
    <property type="match status" value="1"/>
</dbReference>
<sequence>MYGVIALFDEKTENQINSIWNELYERGLSYYSKEVLNRRPHITIATYQRLEKEPFIKLMDEFFNETDQIPVTLSTLGTFLQSRTIFLSPTPTKILFDWHRNYHEKFKSYNDNPSSLYLPERWIPHCTIANHLTEEQFHRTFRYCTDNIQTIHAHIQEVALIELEYKNEKCIRTSIVFSKKLKNETIKQ</sequence>
<reference evidence="1 2" key="1">
    <citation type="journal article" date="2014" name="Appl. Microbiol. Biotechnol.">
        <title>Transformable facultative thermophile Geobacillus stearothermophilus NUB3621 as a host strain for metabolic engineering.</title>
        <authorList>
            <person name="Blanchard K."/>
            <person name="Robic S."/>
            <person name="Matsumura I."/>
        </authorList>
    </citation>
    <scope>NUCLEOTIDE SEQUENCE [LARGE SCALE GENOMIC DNA]</scope>
    <source>
        <strain evidence="1 2">NUB3621</strain>
    </source>
</reference>
<dbReference type="EMBL" id="AOTZ01000003">
    <property type="protein sequence ID" value="EZP78199.1"/>
    <property type="molecule type" value="Genomic_DNA"/>
</dbReference>
<dbReference type="SUPFAM" id="SSF55144">
    <property type="entry name" value="LigT-like"/>
    <property type="match status" value="1"/>
</dbReference>
<evidence type="ECO:0000313" key="2">
    <source>
        <dbReference type="Proteomes" id="UP000023566"/>
    </source>
</evidence>
<dbReference type="PANTHER" id="PTHR36039">
    <property type="match status" value="1"/>
</dbReference>
<comment type="caution">
    <text evidence="1">The sequence shown here is derived from an EMBL/GenBank/DDBJ whole genome shotgun (WGS) entry which is preliminary data.</text>
</comment>
<dbReference type="AlphaFoldDB" id="A0ABC9VHH9"/>
<dbReference type="Proteomes" id="UP000023566">
    <property type="component" value="Chromosome"/>
</dbReference>
<gene>
    <name evidence="1" type="ORF">H839_05654</name>
</gene>
<dbReference type="RefSeq" id="WP_043904262.1">
    <property type="nucleotide sequence ID" value="NZ_CM002692.1"/>
</dbReference>
<name>A0ABC9VHH9_9BACL</name>